<feature type="transmembrane region" description="Helical" evidence="6">
    <location>
        <begin position="123"/>
        <end position="140"/>
    </location>
</feature>
<feature type="transmembrane region" description="Helical" evidence="6">
    <location>
        <begin position="212"/>
        <end position="233"/>
    </location>
</feature>
<feature type="transmembrane region" description="Helical" evidence="6">
    <location>
        <begin position="269"/>
        <end position="287"/>
    </location>
</feature>
<keyword evidence="3 6" id="KW-0812">Transmembrane</keyword>
<feature type="domain" description="EamA" evidence="7">
    <location>
        <begin position="153"/>
        <end position="284"/>
    </location>
</feature>
<name>A0ABX9KF09_9FUSO</name>
<feature type="domain" description="EamA" evidence="7">
    <location>
        <begin position="4"/>
        <end position="139"/>
    </location>
</feature>
<gene>
    <name evidence="8" type="ORF">DYH56_11400</name>
</gene>
<feature type="transmembrane region" description="Helical" evidence="6">
    <location>
        <begin position="66"/>
        <end position="85"/>
    </location>
</feature>
<comment type="subcellular location">
    <subcellularLocation>
        <location evidence="1">Cell membrane</location>
        <topology evidence="1">Multi-pass membrane protein</topology>
    </subcellularLocation>
</comment>
<proteinExistence type="predicted"/>
<feature type="transmembrane region" description="Helical" evidence="6">
    <location>
        <begin position="182"/>
        <end position="206"/>
    </location>
</feature>
<sequence>MERRGCFFALLAGIVWATMGGLGVVLGSLGLTPYEIAFNRLFFGFLLTAVFLCKKGKEKLKIDKKGFIYILVIGVITQACTNIFYYNAVNISGSIVATLLVCTGPLFTMIFSSLVFREKLTKFNLISLGVTLIGCIFVIVNGDIKKINFDAVGIGFGILSGITYGLFPIFSRKLEGKYDSEVITSYAFGIGAMVVFVFCDFGNLISEYSNNHIIAASLLLGLLPTGTAFFLFLKAINYIPVVKASIISLVEIPTTAIIGTLFLNEVITVSGALGMFLVLGGICISKFK</sequence>
<dbReference type="Proteomes" id="UP000263486">
    <property type="component" value="Unassembled WGS sequence"/>
</dbReference>
<keyword evidence="5 6" id="KW-0472">Membrane</keyword>
<keyword evidence="4 6" id="KW-1133">Transmembrane helix</keyword>
<dbReference type="PANTHER" id="PTHR32322:SF18">
    <property type="entry name" value="S-ADENOSYLMETHIONINE_S-ADENOSYLHOMOCYSTEINE TRANSPORTER"/>
    <property type="match status" value="1"/>
</dbReference>
<dbReference type="RefSeq" id="WP_114643000.1">
    <property type="nucleotide sequence ID" value="NZ_JAACIO010000015.1"/>
</dbReference>
<feature type="transmembrane region" description="Helical" evidence="6">
    <location>
        <begin position="7"/>
        <end position="31"/>
    </location>
</feature>
<protein>
    <recommendedName>
        <fullName evidence="7">EamA domain-containing protein</fullName>
    </recommendedName>
</protein>
<accession>A0ABX9KF09</accession>
<reference evidence="8 9" key="1">
    <citation type="submission" date="2018-08" db="EMBL/GenBank/DDBJ databases">
        <title>Draft genome sequence of Psychrilyobacter sp. strain SD5 isolated from Black Sea water.</title>
        <authorList>
            <person name="Yadav S."/>
            <person name="Villanueva L."/>
            <person name="Damste J.S.S."/>
        </authorList>
    </citation>
    <scope>NUCLEOTIDE SEQUENCE [LARGE SCALE GENOMIC DNA]</scope>
    <source>
        <strain evidence="8 9">SD5</strain>
    </source>
</reference>
<dbReference type="Gene3D" id="1.10.3730.20">
    <property type="match status" value="1"/>
</dbReference>
<dbReference type="InterPro" id="IPR000620">
    <property type="entry name" value="EamA_dom"/>
</dbReference>
<keyword evidence="2" id="KW-1003">Cell membrane</keyword>
<feature type="transmembrane region" description="Helical" evidence="6">
    <location>
        <begin position="245"/>
        <end position="263"/>
    </location>
</feature>
<dbReference type="SUPFAM" id="SSF103481">
    <property type="entry name" value="Multidrug resistance efflux transporter EmrE"/>
    <property type="match status" value="2"/>
</dbReference>
<evidence type="ECO:0000256" key="1">
    <source>
        <dbReference type="ARBA" id="ARBA00004651"/>
    </source>
</evidence>
<evidence type="ECO:0000256" key="4">
    <source>
        <dbReference type="ARBA" id="ARBA00022989"/>
    </source>
</evidence>
<dbReference type="InterPro" id="IPR037185">
    <property type="entry name" value="EmrE-like"/>
</dbReference>
<evidence type="ECO:0000313" key="8">
    <source>
        <dbReference type="EMBL" id="REI40323.1"/>
    </source>
</evidence>
<comment type="caution">
    <text evidence="8">The sequence shown here is derived from an EMBL/GenBank/DDBJ whole genome shotgun (WGS) entry which is preliminary data.</text>
</comment>
<feature type="transmembrane region" description="Helical" evidence="6">
    <location>
        <begin position="152"/>
        <end position="170"/>
    </location>
</feature>
<evidence type="ECO:0000259" key="7">
    <source>
        <dbReference type="Pfam" id="PF00892"/>
    </source>
</evidence>
<feature type="transmembrane region" description="Helical" evidence="6">
    <location>
        <begin position="91"/>
        <end position="116"/>
    </location>
</feature>
<dbReference type="InterPro" id="IPR050638">
    <property type="entry name" value="AA-Vitamin_Transporters"/>
</dbReference>
<feature type="transmembrane region" description="Helical" evidence="6">
    <location>
        <begin position="37"/>
        <end position="54"/>
    </location>
</feature>
<evidence type="ECO:0000256" key="5">
    <source>
        <dbReference type="ARBA" id="ARBA00023136"/>
    </source>
</evidence>
<evidence type="ECO:0000256" key="6">
    <source>
        <dbReference type="SAM" id="Phobius"/>
    </source>
</evidence>
<keyword evidence="9" id="KW-1185">Reference proteome</keyword>
<organism evidence="8 9">
    <name type="scientific">Psychrilyobacter piezotolerans</name>
    <dbReference type="NCBI Taxonomy" id="2293438"/>
    <lineage>
        <taxon>Bacteria</taxon>
        <taxon>Fusobacteriati</taxon>
        <taxon>Fusobacteriota</taxon>
        <taxon>Fusobacteriia</taxon>
        <taxon>Fusobacteriales</taxon>
        <taxon>Fusobacteriaceae</taxon>
        <taxon>Psychrilyobacter</taxon>
    </lineage>
</organism>
<dbReference type="Pfam" id="PF00892">
    <property type="entry name" value="EamA"/>
    <property type="match status" value="2"/>
</dbReference>
<evidence type="ECO:0000313" key="9">
    <source>
        <dbReference type="Proteomes" id="UP000263486"/>
    </source>
</evidence>
<dbReference type="EMBL" id="QUAJ01000021">
    <property type="protein sequence ID" value="REI40323.1"/>
    <property type="molecule type" value="Genomic_DNA"/>
</dbReference>
<dbReference type="PANTHER" id="PTHR32322">
    <property type="entry name" value="INNER MEMBRANE TRANSPORTER"/>
    <property type="match status" value="1"/>
</dbReference>
<evidence type="ECO:0000256" key="3">
    <source>
        <dbReference type="ARBA" id="ARBA00022692"/>
    </source>
</evidence>
<evidence type="ECO:0000256" key="2">
    <source>
        <dbReference type="ARBA" id="ARBA00022475"/>
    </source>
</evidence>